<dbReference type="EMBL" id="KQ425725">
    <property type="protein sequence ID" value="KOF69077.1"/>
    <property type="molecule type" value="Genomic_DNA"/>
</dbReference>
<dbReference type="AlphaFoldDB" id="A0A0L8FWL3"/>
<reference evidence="1" key="1">
    <citation type="submission" date="2015-07" db="EMBL/GenBank/DDBJ databases">
        <title>MeaNS - Measles Nucleotide Surveillance Program.</title>
        <authorList>
            <person name="Tran T."/>
            <person name="Druce J."/>
        </authorList>
    </citation>
    <scope>NUCLEOTIDE SEQUENCE</scope>
    <source>
        <strain evidence="1">UCB-OBI-ISO-001</strain>
        <tissue evidence="1">Gonad</tissue>
    </source>
</reference>
<name>A0A0L8FWL3_OCTBM</name>
<organism evidence="1">
    <name type="scientific">Octopus bimaculoides</name>
    <name type="common">California two-spotted octopus</name>
    <dbReference type="NCBI Taxonomy" id="37653"/>
    <lineage>
        <taxon>Eukaryota</taxon>
        <taxon>Metazoa</taxon>
        <taxon>Spiralia</taxon>
        <taxon>Lophotrochozoa</taxon>
        <taxon>Mollusca</taxon>
        <taxon>Cephalopoda</taxon>
        <taxon>Coleoidea</taxon>
        <taxon>Octopodiformes</taxon>
        <taxon>Octopoda</taxon>
        <taxon>Incirrata</taxon>
        <taxon>Octopodidae</taxon>
        <taxon>Octopus</taxon>
    </lineage>
</organism>
<proteinExistence type="predicted"/>
<accession>A0A0L8FWL3</accession>
<gene>
    <name evidence="1" type="ORF">OCBIM_22005708mg</name>
</gene>
<evidence type="ECO:0000313" key="1">
    <source>
        <dbReference type="EMBL" id="KOF69077.1"/>
    </source>
</evidence>
<sequence>MGGGDLKKKKRNCACVMDNRCKAVHTFTKHLGQKLHGLIKVPFKSQKLITKPLALYFHFLKISQHKKKINKINLLTFIRIPRKPENG</sequence>
<protein>
    <submittedName>
        <fullName evidence="1">Uncharacterized protein</fullName>
    </submittedName>
</protein>